<reference evidence="2 3" key="1">
    <citation type="submission" date="2020-08" db="EMBL/GenBank/DDBJ databases">
        <title>The Agave Microbiome: Exploring the role of microbial communities in plant adaptations to desert environments.</title>
        <authorList>
            <person name="Partida-Martinez L.P."/>
        </authorList>
    </citation>
    <scope>NUCLEOTIDE SEQUENCE [LARGE SCALE GENOMIC DNA]</scope>
    <source>
        <strain evidence="2 3">RAS26</strain>
    </source>
</reference>
<sequence length="284" mass="28974">MSTAPDPADLVLPVRTYADGTGRAHHHAALPVVLLHAFPFDARMWDEVAAALPADRPVLALDLPGHGAAAGLTPAEPSLEAVADAVAASLSEVGVARAVVAGLSMGGYVALALVERHPGLVAALGLLDTRATADPDEARANRLRVAAAVEASSTVDEVRPMARAVLGATTLAGRPDVVDRVATWVGEQPPAGVAWSQRAMAVRPERGAALAAFAGPVLVLVGDEDTVTPLADAERMRAAAPRAELVVVPGAGHLSAVEQPALVAEALERLARRADEAAGAAPER</sequence>
<dbReference type="Pfam" id="PF12697">
    <property type="entry name" value="Abhydrolase_6"/>
    <property type="match status" value="1"/>
</dbReference>
<dbReference type="Gene3D" id="3.40.50.1820">
    <property type="entry name" value="alpha/beta hydrolase"/>
    <property type="match status" value="1"/>
</dbReference>
<feature type="domain" description="AB hydrolase-1" evidence="1">
    <location>
        <begin position="32"/>
        <end position="266"/>
    </location>
</feature>
<dbReference type="InterPro" id="IPR000073">
    <property type="entry name" value="AB_hydrolase_1"/>
</dbReference>
<dbReference type="InterPro" id="IPR029058">
    <property type="entry name" value="AB_hydrolase_fold"/>
</dbReference>
<proteinExistence type="predicted"/>
<name>A0A7W4YBJ9_9CELL</name>
<dbReference type="PANTHER" id="PTHR43798">
    <property type="entry name" value="MONOACYLGLYCEROL LIPASE"/>
    <property type="match status" value="1"/>
</dbReference>
<comment type="caution">
    <text evidence="2">The sequence shown here is derived from an EMBL/GenBank/DDBJ whole genome shotgun (WGS) entry which is preliminary data.</text>
</comment>
<dbReference type="PANTHER" id="PTHR43798:SF29">
    <property type="entry name" value="AB HYDROLASE-1 DOMAIN-CONTAINING PROTEIN"/>
    <property type="match status" value="1"/>
</dbReference>
<gene>
    <name evidence="2" type="ORF">FHR80_002696</name>
</gene>
<dbReference type="PRINTS" id="PR00111">
    <property type="entry name" value="ABHYDROLASE"/>
</dbReference>
<dbReference type="GO" id="GO:0003824">
    <property type="term" value="F:catalytic activity"/>
    <property type="evidence" value="ECO:0007669"/>
    <property type="project" value="UniProtKB-ARBA"/>
</dbReference>
<reference evidence="2 3" key="2">
    <citation type="submission" date="2020-08" db="EMBL/GenBank/DDBJ databases">
        <authorList>
            <person name="Partida-Martinez L."/>
            <person name="Huntemann M."/>
            <person name="Clum A."/>
            <person name="Wang J."/>
            <person name="Palaniappan K."/>
            <person name="Ritter S."/>
            <person name="Chen I.-M."/>
            <person name="Stamatis D."/>
            <person name="Reddy T."/>
            <person name="O'Malley R."/>
            <person name="Daum C."/>
            <person name="Shapiro N."/>
            <person name="Ivanova N."/>
            <person name="Kyrpides N."/>
            <person name="Woyke T."/>
        </authorList>
    </citation>
    <scope>NUCLEOTIDE SEQUENCE [LARGE SCALE GENOMIC DNA]</scope>
    <source>
        <strain evidence="2 3">RAS26</strain>
    </source>
</reference>
<dbReference type="EMBL" id="JACHVX010000004">
    <property type="protein sequence ID" value="MBB2923768.1"/>
    <property type="molecule type" value="Genomic_DNA"/>
</dbReference>
<dbReference type="AlphaFoldDB" id="A0A7W4YBJ9"/>
<dbReference type="RefSeq" id="WP_183296626.1">
    <property type="nucleotide sequence ID" value="NZ_JACHVX010000004.1"/>
</dbReference>
<evidence type="ECO:0000313" key="2">
    <source>
        <dbReference type="EMBL" id="MBB2923768.1"/>
    </source>
</evidence>
<organism evidence="2 3">
    <name type="scientific">Cellulomonas cellasea</name>
    <dbReference type="NCBI Taxonomy" id="43670"/>
    <lineage>
        <taxon>Bacteria</taxon>
        <taxon>Bacillati</taxon>
        <taxon>Actinomycetota</taxon>
        <taxon>Actinomycetes</taxon>
        <taxon>Micrococcales</taxon>
        <taxon>Cellulomonadaceae</taxon>
        <taxon>Cellulomonas</taxon>
    </lineage>
</organism>
<evidence type="ECO:0000259" key="1">
    <source>
        <dbReference type="Pfam" id="PF12697"/>
    </source>
</evidence>
<evidence type="ECO:0000313" key="3">
    <source>
        <dbReference type="Proteomes" id="UP000518206"/>
    </source>
</evidence>
<dbReference type="SUPFAM" id="SSF53474">
    <property type="entry name" value="alpha/beta-Hydrolases"/>
    <property type="match status" value="1"/>
</dbReference>
<dbReference type="InterPro" id="IPR050266">
    <property type="entry name" value="AB_hydrolase_sf"/>
</dbReference>
<protein>
    <submittedName>
        <fullName evidence="2">Pimeloyl-ACP methyl ester carboxylesterase</fullName>
    </submittedName>
</protein>
<accession>A0A7W4YBJ9</accession>
<dbReference type="Proteomes" id="UP000518206">
    <property type="component" value="Unassembled WGS sequence"/>
</dbReference>